<feature type="domain" description="Cyclin C-terminal" evidence="7">
    <location>
        <begin position="465"/>
        <end position="576"/>
    </location>
</feature>
<dbReference type="SMART" id="SM00385">
    <property type="entry name" value="CYCLIN"/>
    <property type="match status" value="1"/>
</dbReference>
<proteinExistence type="inferred from homology"/>
<reference evidence="8" key="2">
    <citation type="submission" date="2023-06" db="EMBL/GenBank/DDBJ databases">
        <authorList>
            <person name="Ma L."/>
            <person name="Liu K.-W."/>
            <person name="Li Z."/>
            <person name="Hsiao Y.-Y."/>
            <person name="Qi Y."/>
            <person name="Fu T."/>
            <person name="Tang G."/>
            <person name="Zhang D."/>
            <person name="Sun W.-H."/>
            <person name="Liu D.-K."/>
            <person name="Li Y."/>
            <person name="Chen G.-Z."/>
            <person name="Liu X.-D."/>
            <person name="Liao X.-Y."/>
            <person name="Jiang Y.-T."/>
            <person name="Yu X."/>
            <person name="Hao Y."/>
            <person name="Huang J."/>
            <person name="Zhao X.-W."/>
            <person name="Ke S."/>
            <person name="Chen Y.-Y."/>
            <person name="Wu W.-L."/>
            <person name="Hsu J.-L."/>
            <person name="Lin Y.-F."/>
            <person name="Huang M.-D."/>
            <person name="Li C.-Y."/>
            <person name="Huang L."/>
            <person name="Wang Z.-W."/>
            <person name="Zhao X."/>
            <person name="Zhong W.-Y."/>
            <person name="Peng D.-H."/>
            <person name="Ahmad S."/>
            <person name="Lan S."/>
            <person name="Zhang J.-S."/>
            <person name="Tsai W.-C."/>
            <person name="Van De Peer Y."/>
            <person name="Liu Z.-J."/>
        </authorList>
    </citation>
    <scope>NUCLEOTIDE SEQUENCE</scope>
    <source>
        <strain evidence="8">SCP</strain>
        <tissue evidence="8">Leaves</tissue>
    </source>
</reference>
<dbReference type="SMART" id="SM01332">
    <property type="entry name" value="Cyclin_C"/>
    <property type="match status" value="1"/>
</dbReference>
<evidence type="ECO:0000256" key="5">
    <source>
        <dbReference type="SAM" id="MobiDB-lite"/>
    </source>
</evidence>
<dbReference type="AlphaFoldDB" id="A0AAV9BS58"/>
<accession>A0AAV9BS58</accession>
<feature type="compositionally biased region" description="Basic and acidic residues" evidence="5">
    <location>
        <begin position="72"/>
        <end position="87"/>
    </location>
</feature>
<dbReference type="CDD" id="cd20537">
    <property type="entry name" value="CYCLIN_CCNO-like_rpt2"/>
    <property type="match status" value="1"/>
</dbReference>
<dbReference type="InterPro" id="IPR004367">
    <property type="entry name" value="Cyclin_C-dom"/>
</dbReference>
<feature type="region of interest" description="Disordered" evidence="5">
    <location>
        <begin position="1"/>
        <end position="87"/>
    </location>
</feature>
<gene>
    <name evidence="8" type="ORF">QJS04_geneDACA018781</name>
</gene>
<keyword evidence="9" id="KW-1185">Reference proteome</keyword>
<feature type="region of interest" description="Disordered" evidence="5">
    <location>
        <begin position="195"/>
        <end position="222"/>
    </location>
</feature>
<protein>
    <submittedName>
        <fullName evidence="8">Cyclin-SDS-like</fullName>
    </submittedName>
</protein>
<sequence>MPSVKKLRSKIPRRKRVPLLPISTKGNLGEQEEDTSAVTASASSSCFPGEISNDRSLKCDQNPKRRWQSKPSEVKIGRSGSAERSRPEKRRFFAADVFLANDSRPITRSYYKWKENLKSAPSESSGVDSLSGIDVGKPEGAPDKDSKQTIASSEGTANAASVITFSEADCCVSGFAPPSELLPDCTCDSSGKPTAPALSKISRNCAPEESVPESKPDDDCESEFFSDLACSEQLSSDDDESSDYQTCSEFGSDSSCYLSALSKSPGEFSERSPCEPVPASYRLFHTYAQLLIHSGFHHEKQRGPSDLTEDNCSDEFTLLSFENDEDEESYLMLRMRERNHALMHDYAEEYCRNTDYGDLIVHQRLLMINWMVEHARVNRLQCETLFLGVSMLDRFLSKCFFKSDRNLQILGVSCITLATRIEENQPFNSVRVKAFKVGNNVYSRCEVVAMEWLVQDVLRFSCFIPTTYNFLWFYLKAAKVEVEVENLAKYMAVMSLLDHERLRFWPSTVAAGLLFLASSFTYNSDSCQWLKKRHARAKNDDLTECMKPKISSDESFTDSKGMIQSSGEGLSTVIILELQGLLNGV</sequence>
<dbReference type="InterPro" id="IPR036915">
    <property type="entry name" value="Cyclin-like_sf"/>
</dbReference>
<dbReference type="Gene3D" id="1.10.472.10">
    <property type="entry name" value="Cyclin-like"/>
    <property type="match status" value="2"/>
</dbReference>
<feature type="compositionally biased region" description="Basic and acidic residues" evidence="5">
    <location>
        <begin position="52"/>
        <end position="63"/>
    </location>
</feature>
<dbReference type="Pfam" id="PF00134">
    <property type="entry name" value="Cyclin_N"/>
    <property type="match status" value="1"/>
</dbReference>
<feature type="compositionally biased region" description="Polar residues" evidence="5">
    <location>
        <begin position="119"/>
        <end position="128"/>
    </location>
</feature>
<keyword evidence="3" id="KW-0131">Cell cycle</keyword>
<feature type="compositionally biased region" description="Low complexity" evidence="5">
    <location>
        <begin position="36"/>
        <end position="45"/>
    </location>
</feature>
<dbReference type="SUPFAM" id="SSF47954">
    <property type="entry name" value="Cyclin-like"/>
    <property type="match status" value="2"/>
</dbReference>
<dbReference type="InterPro" id="IPR006671">
    <property type="entry name" value="Cyclin_N"/>
</dbReference>
<evidence type="ECO:0000256" key="1">
    <source>
        <dbReference type="ARBA" id="ARBA00022618"/>
    </source>
</evidence>
<comment type="caution">
    <text evidence="8">The sequence shown here is derived from an EMBL/GenBank/DDBJ whole genome shotgun (WGS) entry which is preliminary data.</text>
</comment>
<feature type="domain" description="Cyclin-like" evidence="6">
    <location>
        <begin position="369"/>
        <end position="456"/>
    </location>
</feature>
<reference evidence="8" key="1">
    <citation type="journal article" date="2023" name="Nat. Commun.">
        <title>Diploid and tetraploid genomes of Acorus and the evolution of monocots.</title>
        <authorList>
            <person name="Ma L."/>
            <person name="Liu K.W."/>
            <person name="Li Z."/>
            <person name="Hsiao Y.Y."/>
            <person name="Qi Y."/>
            <person name="Fu T."/>
            <person name="Tang G.D."/>
            <person name="Zhang D."/>
            <person name="Sun W.H."/>
            <person name="Liu D.K."/>
            <person name="Li Y."/>
            <person name="Chen G.Z."/>
            <person name="Liu X.D."/>
            <person name="Liao X.Y."/>
            <person name="Jiang Y.T."/>
            <person name="Yu X."/>
            <person name="Hao Y."/>
            <person name="Huang J."/>
            <person name="Zhao X.W."/>
            <person name="Ke S."/>
            <person name="Chen Y.Y."/>
            <person name="Wu W.L."/>
            <person name="Hsu J.L."/>
            <person name="Lin Y.F."/>
            <person name="Huang M.D."/>
            <person name="Li C.Y."/>
            <person name="Huang L."/>
            <person name="Wang Z.W."/>
            <person name="Zhao X."/>
            <person name="Zhong W.Y."/>
            <person name="Peng D.H."/>
            <person name="Ahmad S."/>
            <person name="Lan S."/>
            <person name="Zhang J.S."/>
            <person name="Tsai W.C."/>
            <person name="Van de Peer Y."/>
            <person name="Liu Z.J."/>
        </authorList>
    </citation>
    <scope>NUCLEOTIDE SEQUENCE</scope>
    <source>
        <strain evidence="8">SCP</strain>
    </source>
</reference>
<dbReference type="EMBL" id="JAUJYN010000002">
    <property type="protein sequence ID" value="KAK1279039.1"/>
    <property type="molecule type" value="Genomic_DNA"/>
</dbReference>
<dbReference type="Proteomes" id="UP001179952">
    <property type="component" value="Unassembled WGS sequence"/>
</dbReference>
<evidence type="ECO:0000256" key="4">
    <source>
        <dbReference type="RuleBase" id="RU000383"/>
    </source>
</evidence>
<keyword evidence="2 4" id="KW-0195">Cyclin</keyword>
<evidence type="ECO:0000259" key="7">
    <source>
        <dbReference type="SMART" id="SM01332"/>
    </source>
</evidence>
<dbReference type="InterPro" id="IPR013763">
    <property type="entry name" value="Cyclin-like_dom"/>
</dbReference>
<evidence type="ECO:0000256" key="2">
    <source>
        <dbReference type="ARBA" id="ARBA00023127"/>
    </source>
</evidence>
<evidence type="ECO:0000259" key="6">
    <source>
        <dbReference type="SMART" id="SM00385"/>
    </source>
</evidence>
<dbReference type="PROSITE" id="PS00292">
    <property type="entry name" value="CYCLINS"/>
    <property type="match status" value="1"/>
</dbReference>
<evidence type="ECO:0000313" key="8">
    <source>
        <dbReference type="EMBL" id="KAK1279039.1"/>
    </source>
</evidence>
<feature type="compositionally biased region" description="Basic and acidic residues" evidence="5">
    <location>
        <begin position="136"/>
        <end position="147"/>
    </location>
</feature>
<evidence type="ECO:0000313" key="9">
    <source>
        <dbReference type="Proteomes" id="UP001179952"/>
    </source>
</evidence>
<comment type="similarity">
    <text evidence="4">Belongs to the cyclin family.</text>
</comment>
<dbReference type="GO" id="GO:0051301">
    <property type="term" value="P:cell division"/>
    <property type="evidence" value="ECO:0007669"/>
    <property type="project" value="UniProtKB-KW"/>
</dbReference>
<dbReference type="PANTHER" id="PTHR10177">
    <property type="entry name" value="CYCLINS"/>
    <property type="match status" value="1"/>
</dbReference>
<evidence type="ECO:0000256" key="3">
    <source>
        <dbReference type="ARBA" id="ARBA00023306"/>
    </source>
</evidence>
<name>A0AAV9BS58_ACOGR</name>
<keyword evidence="1" id="KW-0132">Cell division</keyword>
<dbReference type="InterPro" id="IPR048258">
    <property type="entry name" value="Cyclins_cyclin-box"/>
</dbReference>
<dbReference type="InterPro" id="IPR039361">
    <property type="entry name" value="Cyclin"/>
</dbReference>
<dbReference type="Pfam" id="PF02984">
    <property type="entry name" value="Cyclin_C"/>
    <property type="match status" value="1"/>
</dbReference>
<feature type="compositionally biased region" description="Basic residues" evidence="5">
    <location>
        <begin position="1"/>
        <end position="17"/>
    </location>
</feature>
<organism evidence="8 9">
    <name type="scientific">Acorus gramineus</name>
    <name type="common">Dwarf sweet flag</name>
    <dbReference type="NCBI Taxonomy" id="55184"/>
    <lineage>
        <taxon>Eukaryota</taxon>
        <taxon>Viridiplantae</taxon>
        <taxon>Streptophyta</taxon>
        <taxon>Embryophyta</taxon>
        <taxon>Tracheophyta</taxon>
        <taxon>Spermatophyta</taxon>
        <taxon>Magnoliopsida</taxon>
        <taxon>Liliopsida</taxon>
        <taxon>Acoraceae</taxon>
        <taxon>Acorus</taxon>
    </lineage>
</organism>
<feature type="region of interest" description="Disordered" evidence="5">
    <location>
        <begin position="117"/>
        <end position="156"/>
    </location>
</feature>